<protein>
    <submittedName>
        <fullName evidence="1">Uncharacterized protein</fullName>
    </submittedName>
</protein>
<sequence length="330" mass="37042">MVLHIKYLLSYLCLLVVDIERLLKQTLLLTLAMLDSPQASTLVLTRFLSNISRPDLKYFSLVFMLIAAPSYAQSLCQPNEDYITGCELRNEKTVSFCSGSEGLTVYRYGRAGQVELAVTEPEAGTMQLSAESYSRGAASEYQATNGKYHYSFTDAIYGSNDASYLMLELEHRGYEVPWLNENSLSHHTISKSLTVSHENKGELTSLLCHDDSHFYGMPHNEGQYIHIMREVSNKYHTQWPESIPQCQTAPRSCVAIYEDFKQEFALVYFLPVESSEYINHKGYLIKSATGAMAEIPLSLFTTEATVHSLANAFHLTVDGQQTVVSLVPAK</sequence>
<accession>A0A0B9H2Z4</accession>
<dbReference type="AlphaFoldDB" id="A0A0B9H2Z4"/>
<proteinExistence type="predicted"/>
<dbReference type="Proteomes" id="UP000031278">
    <property type="component" value="Unassembled WGS sequence"/>
</dbReference>
<gene>
    <name evidence="1" type="ORF">RJ45_12495</name>
</gene>
<dbReference type="EMBL" id="JWLZ01000159">
    <property type="protein sequence ID" value="KHT63232.1"/>
    <property type="molecule type" value="Genomic_DNA"/>
</dbReference>
<organism evidence="1 2">
    <name type="scientific">Photobacterium gaetbulicola</name>
    <dbReference type="NCBI Taxonomy" id="1295392"/>
    <lineage>
        <taxon>Bacteria</taxon>
        <taxon>Pseudomonadati</taxon>
        <taxon>Pseudomonadota</taxon>
        <taxon>Gammaproteobacteria</taxon>
        <taxon>Vibrionales</taxon>
        <taxon>Vibrionaceae</taxon>
        <taxon>Photobacterium</taxon>
    </lineage>
</organism>
<comment type="caution">
    <text evidence="1">The sequence shown here is derived from an EMBL/GenBank/DDBJ whole genome shotgun (WGS) entry which is preliminary data.</text>
</comment>
<reference evidence="1 2" key="1">
    <citation type="submission" date="2014-12" db="EMBL/GenBank/DDBJ databases">
        <title>Genome sequencing of Photobacterium gaetbulicola AD005a.</title>
        <authorList>
            <person name="Adrian T.G.S."/>
            <person name="Chan K.G."/>
        </authorList>
    </citation>
    <scope>NUCLEOTIDE SEQUENCE [LARGE SCALE GENOMIC DNA]</scope>
    <source>
        <strain evidence="1 2">AD005a</strain>
    </source>
</reference>
<evidence type="ECO:0000313" key="2">
    <source>
        <dbReference type="Proteomes" id="UP000031278"/>
    </source>
</evidence>
<evidence type="ECO:0000313" key="1">
    <source>
        <dbReference type="EMBL" id="KHT63232.1"/>
    </source>
</evidence>
<name>A0A0B9H2Z4_9GAMM</name>